<dbReference type="GO" id="GO:0016757">
    <property type="term" value="F:glycosyltransferase activity"/>
    <property type="evidence" value="ECO:0007669"/>
    <property type="project" value="UniProtKB-KW"/>
</dbReference>
<accession>A0A414G068</accession>
<evidence type="ECO:0000313" key="3">
    <source>
        <dbReference type="Proteomes" id="UP000286050"/>
    </source>
</evidence>
<organism evidence="2 3">
    <name type="scientific">Collinsella intestinalis</name>
    <dbReference type="NCBI Taxonomy" id="147207"/>
    <lineage>
        <taxon>Bacteria</taxon>
        <taxon>Bacillati</taxon>
        <taxon>Actinomycetota</taxon>
        <taxon>Coriobacteriia</taxon>
        <taxon>Coriobacteriales</taxon>
        <taxon>Coriobacteriaceae</taxon>
        <taxon>Collinsella</taxon>
    </lineage>
</organism>
<reference evidence="2 3" key="1">
    <citation type="submission" date="2018-08" db="EMBL/GenBank/DDBJ databases">
        <title>A genome reference for cultivated species of the human gut microbiota.</title>
        <authorList>
            <person name="Zou Y."/>
            <person name="Xue W."/>
            <person name="Luo G."/>
        </authorList>
    </citation>
    <scope>NUCLEOTIDE SEQUENCE [LARGE SCALE GENOMIC DNA]</scope>
    <source>
        <strain evidence="2 3">AM30-5LB</strain>
    </source>
</reference>
<sequence length="401" mass="45545">MLVMVSSDIKTSDALVDETLALEEGLNRPLRYVQLNSFYNGSTGSIMRSLHVQLSSQGVDSYCFWGRRHDTIDDHMACCATNPEVYLHGVMTRLRDRMGFYSKRDTARLLERLDEIDPDVVHLHNIHGYYVNIEMLFSWLSRHRCQVRWTLHDCWAFTGHCAHFTYVKCAQWMTHCAYSEDCPQPNAYPKTICKTNCRRNFEDKKRVFTSVPPERMTLICPSQWLADLVRKSFLKGYPVEVRHNTIDNSVFKPTPSDFRERHGIGDRFMILGVSSPWTERKGLGDFVRLAAELDSDRYAVVLVGLSEKQIKSLPEGIIGLTRTDSPQELAGIYTTADAFFNPTVEDNYPTVNLEAEACGTPVITYDTGGCRETIVDPRSHVVEGYAQAVELLKGKGNHAAS</sequence>
<dbReference type="PANTHER" id="PTHR46401:SF2">
    <property type="entry name" value="GLYCOSYLTRANSFERASE WBBK-RELATED"/>
    <property type="match status" value="1"/>
</dbReference>
<dbReference type="Proteomes" id="UP000286050">
    <property type="component" value="Unassembled WGS sequence"/>
</dbReference>
<comment type="caution">
    <text evidence="2">The sequence shown here is derived from an EMBL/GenBank/DDBJ whole genome shotgun (WGS) entry which is preliminary data.</text>
</comment>
<dbReference type="Gene3D" id="3.40.50.2000">
    <property type="entry name" value="Glycogen Phosphorylase B"/>
    <property type="match status" value="2"/>
</dbReference>
<evidence type="ECO:0000256" key="1">
    <source>
        <dbReference type="ARBA" id="ARBA00022679"/>
    </source>
</evidence>
<proteinExistence type="predicted"/>
<evidence type="ECO:0000313" key="2">
    <source>
        <dbReference type="EMBL" id="RHD57429.1"/>
    </source>
</evidence>
<dbReference type="PANTHER" id="PTHR46401">
    <property type="entry name" value="GLYCOSYLTRANSFERASE WBBK-RELATED"/>
    <property type="match status" value="1"/>
</dbReference>
<keyword evidence="1 2" id="KW-0808">Transferase</keyword>
<dbReference type="EMBL" id="QSJI01000001">
    <property type="protein sequence ID" value="RHD57429.1"/>
    <property type="molecule type" value="Genomic_DNA"/>
</dbReference>
<dbReference type="Pfam" id="PF13692">
    <property type="entry name" value="Glyco_trans_1_4"/>
    <property type="match status" value="1"/>
</dbReference>
<name>A0A414G068_9ACTN</name>
<dbReference type="GO" id="GO:0009103">
    <property type="term" value="P:lipopolysaccharide biosynthetic process"/>
    <property type="evidence" value="ECO:0007669"/>
    <property type="project" value="TreeGrafter"/>
</dbReference>
<gene>
    <name evidence="2" type="ORF">DW787_00870</name>
</gene>
<protein>
    <submittedName>
        <fullName evidence="2">Glycosyltransferase</fullName>
    </submittedName>
</protein>
<dbReference type="AlphaFoldDB" id="A0A414G068"/>
<dbReference type="SUPFAM" id="SSF53756">
    <property type="entry name" value="UDP-Glycosyltransferase/glycogen phosphorylase"/>
    <property type="match status" value="1"/>
</dbReference>